<dbReference type="Gene3D" id="3.40.50.300">
    <property type="entry name" value="P-loop containing nucleotide triphosphate hydrolases"/>
    <property type="match status" value="1"/>
</dbReference>
<dbReference type="PANTHER" id="PTHR12755">
    <property type="entry name" value="CLEAVAGE/POLYADENYLATION FACTOR IA SUBUNIT CLP1P"/>
    <property type="match status" value="1"/>
</dbReference>
<proteinExistence type="inferred from homology"/>
<gene>
    <name evidence="7" type="ORF">HPLM_LOCUS5262</name>
</gene>
<dbReference type="AlphaFoldDB" id="A0A0N4W5L6"/>
<evidence type="ECO:0000313" key="9">
    <source>
        <dbReference type="WBParaSite" id="HPLM_0000527001-mRNA-1"/>
    </source>
</evidence>
<feature type="domain" description="Clp1 P-loop" evidence="6">
    <location>
        <begin position="88"/>
        <end position="200"/>
    </location>
</feature>
<reference evidence="9" key="1">
    <citation type="submission" date="2016-04" db="UniProtKB">
        <authorList>
            <consortium name="WormBaseParasite"/>
        </authorList>
    </citation>
    <scope>IDENTIFICATION</scope>
</reference>
<protein>
    <submittedName>
        <fullName evidence="9">CLP1_P domain-containing protein</fullName>
    </submittedName>
</protein>
<dbReference type="Pfam" id="PF16575">
    <property type="entry name" value="CLP1_P"/>
    <property type="match status" value="1"/>
</dbReference>
<evidence type="ECO:0000256" key="4">
    <source>
        <dbReference type="ARBA" id="ARBA00022777"/>
    </source>
</evidence>
<dbReference type="SUPFAM" id="SSF52540">
    <property type="entry name" value="P-loop containing nucleoside triphosphate hydrolases"/>
    <property type="match status" value="2"/>
</dbReference>
<dbReference type="InterPro" id="IPR027417">
    <property type="entry name" value="P-loop_NTPase"/>
</dbReference>
<sequence>MGLIAEKYPGIVVIDRKPTATIQVLDQVLQDFFVPSWLRSTCQFDRTLFFNGEFQPYTEESQTKLLLAMDDINKKRAEGARCVIVPIGSQGAGKSTLVRHLVNTNLSEGHPIYLLDTDVGQSEFTPPGCLSLWKMSDPILDVPCTHQAQIYPCCYFYGNITPADDVVRYKEIFDRLLNEFQTRSEPGSLLIVNTLGWIDGK</sequence>
<name>A0A0N4W5L6_HAEPC</name>
<evidence type="ECO:0000259" key="6">
    <source>
        <dbReference type="Pfam" id="PF16575"/>
    </source>
</evidence>
<evidence type="ECO:0000313" key="7">
    <source>
        <dbReference type="EMBL" id="VDO25422.1"/>
    </source>
</evidence>
<organism evidence="9">
    <name type="scientific">Haemonchus placei</name>
    <name type="common">Barber's pole worm</name>
    <dbReference type="NCBI Taxonomy" id="6290"/>
    <lineage>
        <taxon>Eukaryota</taxon>
        <taxon>Metazoa</taxon>
        <taxon>Ecdysozoa</taxon>
        <taxon>Nematoda</taxon>
        <taxon>Chromadorea</taxon>
        <taxon>Rhabditida</taxon>
        <taxon>Rhabditina</taxon>
        <taxon>Rhabditomorpha</taxon>
        <taxon>Strongyloidea</taxon>
        <taxon>Trichostrongylidae</taxon>
        <taxon>Haemonchus</taxon>
    </lineage>
</organism>
<keyword evidence="4" id="KW-0418">Kinase</keyword>
<comment type="similarity">
    <text evidence="1">Belongs to the Clp1 family. NOL9/GRC3 subfamily.</text>
</comment>
<evidence type="ECO:0000256" key="1">
    <source>
        <dbReference type="ARBA" id="ARBA00011003"/>
    </source>
</evidence>
<keyword evidence="3" id="KW-0547">Nucleotide-binding</keyword>
<dbReference type="GO" id="GO:0005524">
    <property type="term" value="F:ATP binding"/>
    <property type="evidence" value="ECO:0007669"/>
    <property type="project" value="UniProtKB-KW"/>
</dbReference>
<dbReference type="InterPro" id="IPR032319">
    <property type="entry name" value="CLP1_P"/>
</dbReference>
<dbReference type="GO" id="GO:0005634">
    <property type="term" value="C:nucleus"/>
    <property type="evidence" value="ECO:0007669"/>
    <property type="project" value="TreeGrafter"/>
</dbReference>
<dbReference type="STRING" id="6290.A0A0N4W5L6"/>
<dbReference type="Proteomes" id="UP000268014">
    <property type="component" value="Unassembled WGS sequence"/>
</dbReference>
<evidence type="ECO:0000256" key="5">
    <source>
        <dbReference type="ARBA" id="ARBA00022840"/>
    </source>
</evidence>
<dbReference type="EMBL" id="UZAF01016312">
    <property type="protein sequence ID" value="VDO25422.1"/>
    <property type="molecule type" value="Genomic_DNA"/>
</dbReference>
<keyword evidence="2" id="KW-0808">Transferase</keyword>
<dbReference type="OrthoDB" id="2405412at2759"/>
<dbReference type="PANTHER" id="PTHR12755:SF3">
    <property type="entry name" value="POLYNUCLEOTIDE 5'-HYDROXYL-KINASE NOL9"/>
    <property type="match status" value="1"/>
</dbReference>
<dbReference type="GO" id="GO:0051731">
    <property type="term" value="F:polynucleotide 5'-hydroxyl-kinase activity"/>
    <property type="evidence" value="ECO:0007669"/>
    <property type="project" value="InterPro"/>
</dbReference>
<keyword evidence="5" id="KW-0067">ATP-binding</keyword>
<dbReference type="InterPro" id="IPR045116">
    <property type="entry name" value="Clp1/Grc3"/>
</dbReference>
<evidence type="ECO:0000256" key="2">
    <source>
        <dbReference type="ARBA" id="ARBA00022679"/>
    </source>
</evidence>
<reference evidence="7 8" key="2">
    <citation type="submission" date="2018-11" db="EMBL/GenBank/DDBJ databases">
        <authorList>
            <consortium name="Pathogen Informatics"/>
        </authorList>
    </citation>
    <scope>NUCLEOTIDE SEQUENCE [LARGE SCALE GENOMIC DNA]</scope>
    <source>
        <strain evidence="7 8">MHpl1</strain>
    </source>
</reference>
<evidence type="ECO:0000313" key="8">
    <source>
        <dbReference type="Proteomes" id="UP000268014"/>
    </source>
</evidence>
<evidence type="ECO:0000256" key="3">
    <source>
        <dbReference type="ARBA" id="ARBA00022741"/>
    </source>
</evidence>
<dbReference type="GO" id="GO:0000448">
    <property type="term" value="P:cleavage in ITS2 between 5.8S rRNA and LSU-rRNA of tricistronic rRNA transcript (SSU-rRNA, 5.8S rRNA, LSU-rRNA)"/>
    <property type="evidence" value="ECO:0007669"/>
    <property type="project" value="TreeGrafter"/>
</dbReference>
<keyword evidence="8" id="KW-1185">Reference proteome</keyword>
<dbReference type="OMA" id="INTMRNI"/>
<dbReference type="WBParaSite" id="HPLM_0000527001-mRNA-1">
    <property type="protein sequence ID" value="HPLM_0000527001-mRNA-1"/>
    <property type="gene ID" value="HPLM_0000527001"/>
</dbReference>
<accession>A0A0N4W5L6</accession>